<comment type="caution">
    <text evidence="1">The sequence shown here is derived from an EMBL/GenBank/DDBJ whole genome shotgun (WGS) entry which is preliminary data.</text>
</comment>
<evidence type="ECO:0000313" key="1">
    <source>
        <dbReference type="EMBL" id="OWF32663.1"/>
    </source>
</evidence>
<accession>A0A210P842</accession>
<reference evidence="1 2" key="1">
    <citation type="submission" date="2017-03" db="EMBL/GenBank/DDBJ databases">
        <title>Genome sequence of Lactobacillus kimchii KACC 12383.</title>
        <authorList>
            <person name="Chun J."/>
        </authorList>
    </citation>
    <scope>NUCLEOTIDE SEQUENCE [LARGE SCALE GENOMIC DNA]</scope>
    <source>
        <strain evidence="1 2">KACC 12383</strain>
    </source>
</reference>
<gene>
    <name evidence="1" type="ORF">LKACC12383_01886</name>
</gene>
<name>A0A210P842_9LACO</name>
<proteinExistence type="predicted"/>
<sequence length="40" mass="4375">MGLDCRPSQQENLAGTPWADLELIISHFVQNNGSLSSTFP</sequence>
<evidence type="ECO:0000313" key="2">
    <source>
        <dbReference type="Proteomes" id="UP000196649"/>
    </source>
</evidence>
<dbReference type="EMBL" id="MXAL01000008">
    <property type="protein sequence ID" value="OWF32663.1"/>
    <property type="molecule type" value="Genomic_DNA"/>
</dbReference>
<dbReference type="Proteomes" id="UP000196649">
    <property type="component" value="Unassembled WGS sequence"/>
</dbReference>
<dbReference type="AlphaFoldDB" id="A0A210P842"/>
<organism evidence="1 2">
    <name type="scientific">Companilactobacillus kimchii</name>
    <dbReference type="NCBI Taxonomy" id="2801452"/>
    <lineage>
        <taxon>Bacteria</taxon>
        <taxon>Bacillati</taxon>
        <taxon>Bacillota</taxon>
        <taxon>Bacilli</taxon>
        <taxon>Lactobacillales</taxon>
        <taxon>Lactobacillaceae</taxon>
        <taxon>Companilactobacillus</taxon>
    </lineage>
</organism>
<protein>
    <submittedName>
        <fullName evidence="1">Uncharacterized protein</fullName>
    </submittedName>
</protein>